<comment type="caution">
    <text evidence="2">The sequence shown here is derived from an EMBL/GenBank/DDBJ whole genome shotgun (WGS) entry which is preliminary data.</text>
</comment>
<dbReference type="AlphaFoldDB" id="A0AAD7W5X3"/>
<name>A0AAD7W5X3_9TELE</name>
<dbReference type="Proteomes" id="UP001221898">
    <property type="component" value="Unassembled WGS sequence"/>
</dbReference>
<protein>
    <submittedName>
        <fullName evidence="2">Uncharacterized protein</fullName>
    </submittedName>
</protein>
<sequence length="185" mass="19854">MACENVPAPRVIPEPCSASQDMTFTGEGSSGGELESALCLQRELTAAAVVRGSCSSSAELFSFCTLGLIVLTGPCRLQRQTQTGLLGATAPITLRVPGKALWVLFWPRSANHHLSTDTEQNVEQLCWTDGTVGGHQMAAEPPPDSSQEHSPTPYPAHLQLIPSLKPAHAAALVRYLMRKRHCPKT</sequence>
<keyword evidence="3" id="KW-1185">Reference proteome</keyword>
<gene>
    <name evidence="2" type="ORF">AAFF_G00211910</name>
</gene>
<evidence type="ECO:0000313" key="3">
    <source>
        <dbReference type="Proteomes" id="UP001221898"/>
    </source>
</evidence>
<proteinExistence type="predicted"/>
<accession>A0AAD7W5X3</accession>
<evidence type="ECO:0000313" key="2">
    <source>
        <dbReference type="EMBL" id="KAJ8384059.1"/>
    </source>
</evidence>
<reference evidence="2" key="1">
    <citation type="journal article" date="2023" name="Science">
        <title>Genome structures resolve the early diversification of teleost fishes.</title>
        <authorList>
            <person name="Parey E."/>
            <person name="Louis A."/>
            <person name="Montfort J."/>
            <person name="Bouchez O."/>
            <person name="Roques C."/>
            <person name="Iampietro C."/>
            <person name="Lluch J."/>
            <person name="Castinel A."/>
            <person name="Donnadieu C."/>
            <person name="Desvignes T."/>
            <person name="Floi Bucao C."/>
            <person name="Jouanno E."/>
            <person name="Wen M."/>
            <person name="Mejri S."/>
            <person name="Dirks R."/>
            <person name="Jansen H."/>
            <person name="Henkel C."/>
            <person name="Chen W.J."/>
            <person name="Zahm M."/>
            <person name="Cabau C."/>
            <person name="Klopp C."/>
            <person name="Thompson A.W."/>
            <person name="Robinson-Rechavi M."/>
            <person name="Braasch I."/>
            <person name="Lecointre G."/>
            <person name="Bobe J."/>
            <person name="Postlethwait J.H."/>
            <person name="Berthelot C."/>
            <person name="Roest Crollius H."/>
            <person name="Guiguen Y."/>
        </authorList>
    </citation>
    <scope>NUCLEOTIDE SEQUENCE</scope>
    <source>
        <strain evidence="2">NC1722</strain>
    </source>
</reference>
<feature type="region of interest" description="Disordered" evidence="1">
    <location>
        <begin position="133"/>
        <end position="157"/>
    </location>
</feature>
<dbReference type="EMBL" id="JAINUG010000280">
    <property type="protein sequence ID" value="KAJ8384059.1"/>
    <property type="molecule type" value="Genomic_DNA"/>
</dbReference>
<organism evidence="2 3">
    <name type="scientific">Aldrovandia affinis</name>
    <dbReference type="NCBI Taxonomy" id="143900"/>
    <lineage>
        <taxon>Eukaryota</taxon>
        <taxon>Metazoa</taxon>
        <taxon>Chordata</taxon>
        <taxon>Craniata</taxon>
        <taxon>Vertebrata</taxon>
        <taxon>Euteleostomi</taxon>
        <taxon>Actinopterygii</taxon>
        <taxon>Neopterygii</taxon>
        <taxon>Teleostei</taxon>
        <taxon>Notacanthiformes</taxon>
        <taxon>Halosauridae</taxon>
        <taxon>Aldrovandia</taxon>
    </lineage>
</organism>
<evidence type="ECO:0000256" key="1">
    <source>
        <dbReference type="SAM" id="MobiDB-lite"/>
    </source>
</evidence>